<gene>
    <name evidence="9" type="ORF">B4U79_02994</name>
    <name evidence="8" type="ORF">B4U79_13836</name>
</gene>
<evidence type="ECO:0000256" key="5">
    <source>
        <dbReference type="ARBA" id="ARBA00022801"/>
    </source>
</evidence>
<dbReference type="STRING" id="1965070.A0A3S3NTT9"/>
<keyword evidence="4 7" id="KW-0547">Nucleotide-binding</keyword>
<dbReference type="CDD" id="cd17872">
    <property type="entry name" value="GPN3"/>
    <property type="match status" value="1"/>
</dbReference>
<evidence type="ECO:0000256" key="2">
    <source>
        <dbReference type="ARBA" id="ARBA00005290"/>
    </source>
</evidence>
<dbReference type="Gene3D" id="3.40.50.300">
    <property type="entry name" value="P-loop containing nucleotide triphosphate hydrolases"/>
    <property type="match status" value="1"/>
</dbReference>
<evidence type="ECO:0000313" key="8">
    <source>
        <dbReference type="EMBL" id="RWS08021.1"/>
    </source>
</evidence>
<comment type="subunit">
    <text evidence="7">Binds to RNA polymerase II (RNAPII).</text>
</comment>
<dbReference type="EMBL" id="NCKU01003179">
    <property type="protein sequence ID" value="RWS08021.1"/>
    <property type="molecule type" value="Genomic_DNA"/>
</dbReference>
<dbReference type="InterPro" id="IPR004130">
    <property type="entry name" value="Gpn"/>
</dbReference>
<organism evidence="9 10">
    <name type="scientific">Dinothrombium tinctorium</name>
    <dbReference type="NCBI Taxonomy" id="1965070"/>
    <lineage>
        <taxon>Eukaryota</taxon>
        <taxon>Metazoa</taxon>
        <taxon>Ecdysozoa</taxon>
        <taxon>Arthropoda</taxon>
        <taxon>Chelicerata</taxon>
        <taxon>Arachnida</taxon>
        <taxon>Acari</taxon>
        <taxon>Acariformes</taxon>
        <taxon>Trombidiformes</taxon>
        <taxon>Prostigmata</taxon>
        <taxon>Anystina</taxon>
        <taxon>Parasitengona</taxon>
        <taxon>Trombidioidea</taxon>
        <taxon>Trombidiidae</taxon>
        <taxon>Dinothrombium</taxon>
    </lineage>
</organism>
<evidence type="ECO:0000313" key="10">
    <source>
        <dbReference type="Proteomes" id="UP000285301"/>
    </source>
</evidence>
<reference evidence="9" key="2">
    <citation type="submission" date="2018-11" db="EMBL/GenBank/DDBJ databases">
        <title>Trombidioid mite genomics.</title>
        <authorList>
            <person name="Dong X."/>
        </authorList>
    </citation>
    <scope>NUCLEOTIDE SEQUENCE</scope>
    <source>
        <strain evidence="9">UoL-WK</strain>
    </source>
</reference>
<dbReference type="Pfam" id="PF03029">
    <property type="entry name" value="ATP_bind_1"/>
    <property type="match status" value="1"/>
</dbReference>
<dbReference type="PANTHER" id="PTHR21231">
    <property type="entry name" value="XPA-BINDING PROTEIN 1-RELATED"/>
    <property type="match status" value="1"/>
</dbReference>
<dbReference type="GO" id="GO:0003924">
    <property type="term" value="F:GTPase activity"/>
    <property type="evidence" value="ECO:0007669"/>
    <property type="project" value="TreeGrafter"/>
</dbReference>
<keyword evidence="6 7" id="KW-0342">GTP-binding</keyword>
<dbReference type="InterPro" id="IPR027417">
    <property type="entry name" value="P-loop_NTPase"/>
</dbReference>
<comment type="function">
    <text evidence="1">Small GTPase required for proper localization of RNA polymerase II (RNAPII). May act at an RNAP assembly step prior to nuclear import.</text>
</comment>
<comment type="similarity">
    <text evidence="2 7">Belongs to the GPN-loop GTPase family.</text>
</comment>
<dbReference type="PANTHER" id="PTHR21231:SF7">
    <property type="entry name" value="GPN-LOOP GTPASE 3"/>
    <property type="match status" value="1"/>
</dbReference>
<evidence type="ECO:0000256" key="4">
    <source>
        <dbReference type="ARBA" id="ARBA00022741"/>
    </source>
</evidence>
<evidence type="ECO:0000256" key="1">
    <source>
        <dbReference type="ARBA" id="ARBA00002411"/>
    </source>
</evidence>
<comment type="caution">
    <text evidence="9">The sequence shown here is derived from an EMBL/GenBank/DDBJ whole genome shotgun (WGS) entry which is preliminary data.</text>
</comment>
<comment type="function">
    <text evidence="7">Small GTPase required for proper nuclear import of RNA polymerase II and III (RNAPII and RNAPIII). May act at an RNAP assembly step prior to nuclear import.</text>
</comment>
<dbReference type="FunFam" id="3.40.50.300:FF:000616">
    <property type="entry name" value="GPN-loop GTPase 3"/>
    <property type="match status" value="1"/>
</dbReference>
<dbReference type="InterPro" id="IPR030228">
    <property type="entry name" value="Gpn3"/>
</dbReference>
<proteinExistence type="inferred from homology"/>
<dbReference type="EMBL" id="NCKU01002689">
    <property type="protein sequence ID" value="RWS09015.1"/>
    <property type="molecule type" value="Genomic_DNA"/>
</dbReference>
<reference evidence="9 10" key="1">
    <citation type="journal article" date="2018" name="Gigascience">
        <title>Genomes of trombidid mites reveal novel predicted allergens and laterally-transferred genes associated with secondary metabolism.</title>
        <authorList>
            <person name="Dong X."/>
            <person name="Chaisiri K."/>
            <person name="Xia D."/>
            <person name="Armstrong S.D."/>
            <person name="Fang Y."/>
            <person name="Donnelly M.J."/>
            <person name="Kadowaki T."/>
            <person name="McGarry J.W."/>
            <person name="Darby A.C."/>
            <person name="Makepeace B.L."/>
        </authorList>
    </citation>
    <scope>NUCLEOTIDE SEQUENCE [LARGE SCALE GENOMIC DNA]</scope>
    <source>
        <strain evidence="9">UoL-WK</strain>
    </source>
</reference>
<evidence type="ECO:0000313" key="9">
    <source>
        <dbReference type="EMBL" id="RWS09015.1"/>
    </source>
</evidence>
<evidence type="ECO:0000256" key="3">
    <source>
        <dbReference type="ARBA" id="ARBA00014587"/>
    </source>
</evidence>
<dbReference type="GO" id="GO:0005525">
    <property type="term" value="F:GTP binding"/>
    <property type="evidence" value="ECO:0007669"/>
    <property type="project" value="UniProtKB-KW"/>
</dbReference>
<evidence type="ECO:0000256" key="6">
    <source>
        <dbReference type="ARBA" id="ARBA00023134"/>
    </source>
</evidence>
<dbReference type="Proteomes" id="UP000285301">
    <property type="component" value="Unassembled WGS sequence"/>
</dbReference>
<dbReference type="OrthoDB" id="5839at2759"/>
<keyword evidence="5 7" id="KW-0378">Hydrolase</keyword>
<accession>A0A3S3NTT9</accession>
<dbReference type="SUPFAM" id="SSF52540">
    <property type="entry name" value="P-loop containing nucleoside triphosphate hydrolases"/>
    <property type="match status" value="1"/>
</dbReference>
<keyword evidence="10" id="KW-1185">Reference proteome</keyword>
<protein>
    <recommendedName>
        <fullName evidence="3 7">GPN-loop GTPase 3</fullName>
    </recommendedName>
</protein>
<sequence length="275" mass="31228">MRYAHLVLGPAGSGKSSYCSALAKHCEATRRKLDVVNLDPAAETFDYEPVVDIRDLISLSDVMEDEELRFGPNGGLMFCMQYLSNNLEWLSEQLGEVDEDYVLFDFPGQIEIYTDSNFVSKFINHLQTLNFRVCGVFLIDSQFITDVAKFISGVFVALSTMIHFEIPFINILSKTDLLNPIDRRKIGKFLEPMADILEEDSLLNTKWGEKYKKLTKTIASLVEEYSLVKFTALNILNENSLNDVLLLVDSAIQYGEESEVRTVDDFNQERNGVCE</sequence>
<dbReference type="AlphaFoldDB" id="A0A3S3NTT9"/>
<name>A0A3S3NTT9_9ACAR</name>
<evidence type="ECO:0000256" key="7">
    <source>
        <dbReference type="RuleBase" id="RU365059"/>
    </source>
</evidence>